<evidence type="ECO:0000256" key="1">
    <source>
        <dbReference type="SAM" id="SignalP"/>
    </source>
</evidence>
<gene>
    <name evidence="3" type="ORF">F0361_02220</name>
</gene>
<feature type="chain" id="PRO_5022731449" description="DUF5723 domain-containing protein" evidence="1">
    <location>
        <begin position="21"/>
        <end position="477"/>
    </location>
</feature>
<protein>
    <recommendedName>
        <fullName evidence="2">DUF5723 domain-containing protein</fullName>
    </recommendedName>
</protein>
<dbReference type="InterPro" id="IPR043781">
    <property type="entry name" value="DUF5723"/>
</dbReference>
<reference evidence="3 4" key="1">
    <citation type="submission" date="2019-09" db="EMBL/GenBank/DDBJ databases">
        <authorList>
            <person name="Khan S.A."/>
            <person name="Jeon C.O."/>
            <person name="Chun B.H."/>
            <person name="Jeong S.E."/>
        </authorList>
    </citation>
    <scope>NUCLEOTIDE SEQUENCE [LARGE SCALE GENOMIC DNA]</scope>
    <source>
        <strain evidence="3 4">KCTC 42508</strain>
    </source>
</reference>
<organism evidence="3 4">
    <name type="scientific">Maribacter flavus</name>
    <dbReference type="NCBI Taxonomy" id="1658664"/>
    <lineage>
        <taxon>Bacteria</taxon>
        <taxon>Pseudomonadati</taxon>
        <taxon>Bacteroidota</taxon>
        <taxon>Flavobacteriia</taxon>
        <taxon>Flavobacteriales</taxon>
        <taxon>Flavobacteriaceae</taxon>
        <taxon>Maribacter</taxon>
    </lineage>
</organism>
<evidence type="ECO:0000259" key="2">
    <source>
        <dbReference type="Pfam" id="PF18990"/>
    </source>
</evidence>
<evidence type="ECO:0000313" key="3">
    <source>
        <dbReference type="EMBL" id="KAA2218459.1"/>
    </source>
</evidence>
<dbReference type="PROSITE" id="PS51257">
    <property type="entry name" value="PROKAR_LIPOPROTEIN"/>
    <property type="match status" value="1"/>
</dbReference>
<sequence>MKRIFSISILAVLSCNFLQAQNKQILYDFNEIPQSLMVNPGVESDFKWYTGIPMISGISGYAGSNGVSVNDIFAEDGLDINDKVRNRMVYGMGRRDEFSVNVQLEILNIGFRSGNPNLFYSGGAYLEFDNITYWPRDYAQLIFDGNADQLNRRFNLGDLKTRGSLVAVYHLGVNKKVDNSLTIGARGKLYSGIVDYNSTRNSGYLVNTEGQNNILNTTLNADLQLRTSGFGQLDEASDNGTTGNTLIKRALFGGDLGLGVDLGFSYRLNEQTVFTASVLDLGFIYHSGDTQNYSLNGIASSEGIQINVLRELSNLNRDYWQDLVDEIEELVPFEENNSAYLTFRPTKVNASLRYDFGAPKGSAEDCDCTTDPSGGNSPRIAYRNSVGGHLFLINRPRGPQAAITGFYMRRLGNILAVKATYTADKFSYTNLGFGLNLQAGPINLYAIADNLLSYRNMAASNYASFQLGLNIISWDRK</sequence>
<keyword evidence="1" id="KW-0732">Signal</keyword>
<dbReference type="AlphaFoldDB" id="A0A5B2TW42"/>
<feature type="signal peptide" evidence="1">
    <location>
        <begin position="1"/>
        <end position="20"/>
    </location>
</feature>
<feature type="domain" description="DUF5723" evidence="2">
    <location>
        <begin position="40"/>
        <end position="449"/>
    </location>
</feature>
<dbReference type="Pfam" id="PF18990">
    <property type="entry name" value="DUF5723"/>
    <property type="match status" value="1"/>
</dbReference>
<accession>A0A5B2TW42</accession>
<name>A0A5B2TW42_9FLAO</name>
<evidence type="ECO:0000313" key="4">
    <source>
        <dbReference type="Proteomes" id="UP000323188"/>
    </source>
</evidence>
<dbReference type="RefSeq" id="WP_154917034.1">
    <property type="nucleotide sequence ID" value="NZ_VUOE01000001.1"/>
</dbReference>
<proteinExistence type="predicted"/>
<comment type="caution">
    <text evidence="3">The sequence shown here is derived from an EMBL/GenBank/DDBJ whole genome shotgun (WGS) entry which is preliminary data.</text>
</comment>
<dbReference type="EMBL" id="VUOE01000001">
    <property type="protein sequence ID" value="KAA2218459.1"/>
    <property type="molecule type" value="Genomic_DNA"/>
</dbReference>
<dbReference type="Proteomes" id="UP000323188">
    <property type="component" value="Unassembled WGS sequence"/>
</dbReference>